<dbReference type="Proteomes" id="UP001162031">
    <property type="component" value="Unassembled WGS sequence"/>
</dbReference>
<evidence type="ECO:0000256" key="5">
    <source>
        <dbReference type="ARBA" id="ARBA00023480"/>
    </source>
</evidence>
<dbReference type="GO" id="GO:0005634">
    <property type="term" value="C:nucleus"/>
    <property type="evidence" value="ECO:0007669"/>
    <property type="project" value="UniProtKB-SubCell"/>
</dbReference>
<evidence type="ECO:0000256" key="6">
    <source>
        <dbReference type="SAM" id="MobiDB-lite"/>
    </source>
</evidence>
<dbReference type="AlphaFoldDB" id="A0AAV0UBC3"/>
<keyword evidence="3" id="KW-0963">Cytoplasm</keyword>
<dbReference type="InterPro" id="IPR011990">
    <property type="entry name" value="TPR-like_helical_dom_sf"/>
</dbReference>
<name>A0AAV0UBC3_HYABA</name>
<accession>A0AAV0UBC3</accession>
<dbReference type="PANTHER" id="PTHR31661:SF1">
    <property type="entry name" value="CDAN1-INTERACTING NUCLEASE 1"/>
    <property type="match status" value="1"/>
</dbReference>
<comment type="subcellular location">
    <subcellularLocation>
        <location evidence="2">Cytoplasm</location>
    </subcellularLocation>
    <subcellularLocation>
        <location evidence="1">Nucleus</location>
    </subcellularLocation>
</comment>
<keyword evidence="8" id="KW-1185">Reference proteome</keyword>
<feature type="region of interest" description="Disordered" evidence="6">
    <location>
        <begin position="135"/>
        <end position="166"/>
    </location>
</feature>
<sequence length="814" mass="89985">MLLRPAARRLGRVCGPRPPSVRTLDGLQYQSHGPIRLTQTAALPSASSSSPSAAPTVTAAVDAANQSKLKRRKSKLVKKKVPPPAVAAPVAAPVATPVTGATAAPVAAPVATPVTSGTGAPVAAATAAVDKGNAADIADADKPQSLPRKKLKPKQKHRKKNVVQKHHEEQLLAKAIEQDANTDAAAVATLDTKQANRKNSTQALDKACGAEAADTAEKVLPKEPLPLKDVETRKITLTLQEIAALQKTLPSEMEVASLITKLRQVSFDSAHELFDLYRNFGNPYLDENFLTPGVLACCEAKKPAEGIRIVRAMLNQGRKVEESTLRTLLTACDEASAAAETIELWDLMEKAGIKLDLVDYNRFLDICYRQEYLDGAIKVLKQLRLLRSISVHTYMHWLLRASIVWRSDAFFDILMEMRLSEVEPEIMSLTSLESGRKDRALTVMEGVRAVGLDPCFAMSSVYSSMQSSVYRNGPSYTALTKNDIRNARKKFGDLVPIEQDWPVTPIPQVLETQAAGLILQQETFRRLKRQQVNHIDELLQMLPITTNMTINLRKQLLRMSLLVNTHRVRRDRVAICNEYDSGRSLIELSTVHNYPPVSLMRVILRARGKSQVEIKNALARPGENLSKRDQHELRKAIEYDSIHKSDPFLGVPQYNADSLEQAVEHFLKAKGIRLKTQSELCADQLASHGRRVISPDILLLDPVLINGVPIRWIDAKNYYGAHIVSKRLISTQLSNYVKEWGPGAIVFGMGYSDMFSLPGVVCLDTTPFPKTRREAAKVRIQSFFYSCINAFRWKKHLGSDLTQQYAPADSGSAS</sequence>
<organism evidence="7 8">
    <name type="scientific">Hyaloperonospora brassicae</name>
    <name type="common">Brassica downy mildew</name>
    <name type="synonym">Peronospora brassicae</name>
    <dbReference type="NCBI Taxonomy" id="162125"/>
    <lineage>
        <taxon>Eukaryota</taxon>
        <taxon>Sar</taxon>
        <taxon>Stramenopiles</taxon>
        <taxon>Oomycota</taxon>
        <taxon>Peronosporomycetes</taxon>
        <taxon>Peronosporales</taxon>
        <taxon>Peronosporaceae</taxon>
        <taxon>Hyaloperonospora</taxon>
    </lineage>
</organism>
<protein>
    <recommendedName>
        <fullName evidence="5">CDAN1-interacting nuclease 1</fullName>
    </recommendedName>
</protein>
<evidence type="ECO:0000256" key="1">
    <source>
        <dbReference type="ARBA" id="ARBA00004123"/>
    </source>
</evidence>
<feature type="region of interest" description="Disordered" evidence="6">
    <location>
        <begin position="1"/>
        <end position="26"/>
    </location>
</feature>
<dbReference type="Gene3D" id="1.25.40.10">
    <property type="entry name" value="Tetratricopeptide repeat domain"/>
    <property type="match status" value="1"/>
</dbReference>
<dbReference type="GO" id="GO:0005737">
    <property type="term" value="C:cytoplasm"/>
    <property type="evidence" value="ECO:0007669"/>
    <property type="project" value="UniProtKB-SubCell"/>
</dbReference>
<comment type="caution">
    <text evidence="7">The sequence shown here is derived from an EMBL/GenBank/DDBJ whole genome shotgun (WGS) entry which is preliminary data.</text>
</comment>
<evidence type="ECO:0000313" key="7">
    <source>
        <dbReference type="EMBL" id="CAI5732234.1"/>
    </source>
</evidence>
<evidence type="ECO:0000256" key="4">
    <source>
        <dbReference type="ARBA" id="ARBA00023242"/>
    </source>
</evidence>
<dbReference type="Pfam" id="PF14811">
    <property type="entry name" value="TPD"/>
    <property type="match status" value="1"/>
</dbReference>
<keyword evidence="4" id="KW-0539">Nucleus</keyword>
<evidence type="ECO:0000313" key="8">
    <source>
        <dbReference type="Proteomes" id="UP001162031"/>
    </source>
</evidence>
<evidence type="ECO:0000256" key="2">
    <source>
        <dbReference type="ARBA" id="ARBA00004496"/>
    </source>
</evidence>
<proteinExistence type="predicted"/>
<dbReference type="InterPro" id="IPR029404">
    <property type="entry name" value="CDIN1"/>
</dbReference>
<dbReference type="PANTHER" id="PTHR31661">
    <property type="entry name" value="SIMILAR TO CDNA SEQUENCE BC052040"/>
    <property type="match status" value="1"/>
</dbReference>
<feature type="compositionally biased region" description="Basic residues" evidence="6">
    <location>
        <begin position="1"/>
        <end position="11"/>
    </location>
</feature>
<feature type="compositionally biased region" description="Basic residues" evidence="6">
    <location>
        <begin position="147"/>
        <end position="164"/>
    </location>
</feature>
<evidence type="ECO:0000256" key="3">
    <source>
        <dbReference type="ARBA" id="ARBA00022490"/>
    </source>
</evidence>
<reference evidence="7" key="1">
    <citation type="submission" date="2022-12" db="EMBL/GenBank/DDBJ databases">
        <authorList>
            <person name="Webb A."/>
        </authorList>
    </citation>
    <scope>NUCLEOTIDE SEQUENCE</scope>
    <source>
        <strain evidence="7">Hp1</strain>
    </source>
</reference>
<dbReference type="EMBL" id="CANTFL010001148">
    <property type="protein sequence ID" value="CAI5732234.1"/>
    <property type="molecule type" value="Genomic_DNA"/>
</dbReference>
<gene>
    <name evidence="7" type="ORF">HBR001_LOCUS5451</name>
</gene>